<sequence length="866" mass="101146">MDDDTCEHHPRYLNQIKAKSVSQPGDEKYTTSTLIRDELEYASNYRAVQKRIPRKEVYPKNRPFELPFELCRLKQLQKRKKKKGDHVEKLTKKPTMLERSIMSQDEYMRWLAMPNIKKKGSDPKPKKVKRCQMSPCPPRCVQLSAPPKRRVLSTWTEYQDKLPAEVLLRFQQMLHTDQNLKLRDADYYYKKIDKRKRRLAKRKKRLRLKRKLNKERGKYAWIGENISDTTRAILEYLRQEPLYSLNYKQLLLSDQILNILDEKNVLSKPSRTSKNTYQKCFIETSDKLAVWMDTLTKFVDVQAVESAEDIPPITISTLIPEEEEEEEEIEEEVEEVEEGEDEFITEEEEEYEESVKVEYEDGRDIEKEYEQEEIAEERDHIGEIEAEDGEEGMIYDKEEFEKRTAEVDEKIDHLESGEEGEADFDDKKESGIIEPGEKEKLSEEVIDLGPLDIGEEFGEEYIGKLPDDHEKDKYEEMDLDLLKALIQIYEERSPSDYLRNQVQHFPGYTYEEILKKMKDITLEKEGPKKSKLEEAMIQWLRDVAPDQVNERNLKAIHEYACALLAELKKRGWSEEDIDKLGPFIEGEDAGIDVVKEIEEIIREGESEGQKQIDTLYPIGEEDFEQMEISEGEGKIAVDTGIVRVDSKDKDKELGEYIYGHKPSVVRDHCLDAICCLTLKIWAVWLLEVIHNAHTWTKWMHEIIGSVRSYASVVRGDVKDANGKTKVLLKSDWEKFVKETEKKVIAWRQYSAHVNDLSNEIIENFRNKEVYCCPKCLQDHLIKNVVTAHNTFAALTEAMNCAQYWRRCLDDLVETTASITVPEDKEQVGSSSSSEESLEADEIEELSIESSDSDDDESIYELEEIRR</sequence>
<reference evidence="3" key="1">
    <citation type="submission" date="2025-05" db="UniProtKB">
        <authorList>
            <consortium name="EnsemblMetazoa"/>
        </authorList>
    </citation>
    <scope>IDENTIFICATION</scope>
</reference>
<dbReference type="EnsemblMetazoa" id="XM_050648536.1">
    <property type="protein sequence ID" value="XP_050504493.1"/>
    <property type="gene ID" value="LOC114330370"/>
</dbReference>
<organism evidence="3 4">
    <name type="scientific">Diabrotica virgifera virgifera</name>
    <name type="common">western corn rootworm</name>
    <dbReference type="NCBI Taxonomy" id="50390"/>
    <lineage>
        <taxon>Eukaryota</taxon>
        <taxon>Metazoa</taxon>
        <taxon>Ecdysozoa</taxon>
        <taxon>Arthropoda</taxon>
        <taxon>Hexapoda</taxon>
        <taxon>Insecta</taxon>
        <taxon>Pterygota</taxon>
        <taxon>Neoptera</taxon>
        <taxon>Endopterygota</taxon>
        <taxon>Coleoptera</taxon>
        <taxon>Polyphaga</taxon>
        <taxon>Cucujiformia</taxon>
        <taxon>Chrysomeloidea</taxon>
        <taxon>Chrysomelidae</taxon>
        <taxon>Galerucinae</taxon>
        <taxon>Diabroticina</taxon>
        <taxon>Diabroticites</taxon>
        <taxon>Diabrotica</taxon>
    </lineage>
</organism>
<protein>
    <submittedName>
        <fullName evidence="3">Uncharacterized protein</fullName>
    </submittedName>
</protein>
<accession>A0ABM5K2S4</accession>
<evidence type="ECO:0000256" key="2">
    <source>
        <dbReference type="SAM" id="MobiDB-lite"/>
    </source>
</evidence>
<keyword evidence="4" id="KW-1185">Reference proteome</keyword>
<evidence type="ECO:0000313" key="3">
    <source>
        <dbReference type="EnsemblMetazoa" id="XP_050504493.1"/>
    </source>
</evidence>
<evidence type="ECO:0000313" key="4">
    <source>
        <dbReference type="Proteomes" id="UP001652700"/>
    </source>
</evidence>
<name>A0ABM5K2S4_DIAVI</name>
<dbReference type="GeneID" id="114330370"/>
<keyword evidence="1" id="KW-0175">Coiled coil</keyword>
<dbReference type="RefSeq" id="XP_050504493.1">
    <property type="nucleotide sequence ID" value="XM_050648536.1"/>
</dbReference>
<feature type="coiled-coil region" evidence="1">
    <location>
        <begin position="319"/>
        <end position="349"/>
    </location>
</feature>
<feature type="region of interest" description="Disordered" evidence="2">
    <location>
        <begin position="821"/>
        <end position="866"/>
    </location>
</feature>
<evidence type="ECO:0000256" key="1">
    <source>
        <dbReference type="SAM" id="Coils"/>
    </source>
</evidence>
<proteinExistence type="predicted"/>
<feature type="compositionally biased region" description="Acidic residues" evidence="2">
    <location>
        <begin position="835"/>
        <end position="866"/>
    </location>
</feature>
<dbReference type="Proteomes" id="UP001652700">
    <property type="component" value="Unplaced"/>
</dbReference>